<evidence type="ECO:0000313" key="11">
    <source>
        <dbReference type="Proteomes" id="UP000324233"/>
    </source>
</evidence>
<keyword evidence="4" id="KW-0479">Metal-binding</keyword>
<evidence type="ECO:0000256" key="2">
    <source>
        <dbReference type="ARBA" id="ARBA00006490"/>
    </source>
</evidence>
<dbReference type="RefSeq" id="WP_148590242.1">
    <property type="nucleotide sequence ID" value="NZ_CP042997.1"/>
</dbReference>
<comment type="catalytic activity">
    <reaction evidence="8">
        <text>(sulfur carrier)-H + L-cysteine = (sulfur carrier)-SH + L-alanine</text>
        <dbReference type="Rhea" id="RHEA:43892"/>
        <dbReference type="Rhea" id="RHEA-COMP:14737"/>
        <dbReference type="Rhea" id="RHEA-COMP:14739"/>
        <dbReference type="ChEBI" id="CHEBI:29917"/>
        <dbReference type="ChEBI" id="CHEBI:35235"/>
        <dbReference type="ChEBI" id="CHEBI:57972"/>
        <dbReference type="ChEBI" id="CHEBI:64428"/>
        <dbReference type="EC" id="2.8.1.7"/>
    </reaction>
</comment>
<dbReference type="SUPFAM" id="SSF53383">
    <property type="entry name" value="PLP-dependent transferases"/>
    <property type="match status" value="1"/>
</dbReference>
<dbReference type="Gene3D" id="3.90.1150.10">
    <property type="entry name" value="Aspartate Aminotransferase, domain 1"/>
    <property type="match status" value="1"/>
</dbReference>
<evidence type="ECO:0000313" key="10">
    <source>
        <dbReference type="EMBL" id="QEH31627.1"/>
    </source>
</evidence>
<dbReference type="PANTHER" id="PTHR11601:SF34">
    <property type="entry name" value="CYSTEINE DESULFURASE"/>
    <property type="match status" value="1"/>
</dbReference>
<evidence type="ECO:0000256" key="1">
    <source>
        <dbReference type="ARBA" id="ARBA00001933"/>
    </source>
</evidence>
<dbReference type="KEGG" id="agv:OJF2_00920"/>
<dbReference type="InterPro" id="IPR015422">
    <property type="entry name" value="PyrdxlP-dep_Trfase_small"/>
</dbReference>
<comment type="cofactor">
    <cofactor evidence="1">
        <name>pyridoxal 5'-phosphate</name>
        <dbReference type="ChEBI" id="CHEBI:597326"/>
    </cofactor>
</comment>
<keyword evidence="7" id="KW-0411">Iron-sulfur</keyword>
<name>A0A5B9VUS5_9BACT</name>
<keyword evidence="11" id="KW-1185">Reference proteome</keyword>
<dbReference type="Gene3D" id="1.10.260.50">
    <property type="match status" value="1"/>
</dbReference>
<accession>A0A5B9VUS5</accession>
<evidence type="ECO:0000256" key="5">
    <source>
        <dbReference type="ARBA" id="ARBA00022898"/>
    </source>
</evidence>
<dbReference type="GO" id="GO:0046872">
    <property type="term" value="F:metal ion binding"/>
    <property type="evidence" value="ECO:0007669"/>
    <property type="project" value="UniProtKB-KW"/>
</dbReference>
<evidence type="ECO:0000259" key="9">
    <source>
        <dbReference type="Pfam" id="PF00266"/>
    </source>
</evidence>
<keyword evidence="3 10" id="KW-0808">Transferase</keyword>
<dbReference type="InterPro" id="IPR000192">
    <property type="entry name" value="Aminotrans_V_dom"/>
</dbReference>
<evidence type="ECO:0000256" key="3">
    <source>
        <dbReference type="ARBA" id="ARBA00022679"/>
    </source>
</evidence>
<dbReference type="Proteomes" id="UP000324233">
    <property type="component" value="Chromosome"/>
</dbReference>
<dbReference type="GO" id="GO:0051536">
    <property type="term" value="F:iron-sulfur cluster binding"/>
    <property type="evidence" value="ECO:0007669"/>
    <property type="project" value="UniProtKB-KW"/>
</dbReference>
<dbReference type="InterPro" id="IPR015421">
    <property type="entry name" value="PyrdxlP-dep_Trfase_major"/>
</dbReference>
<dbReference type="AlphaFoldDB" id="A0A5B9VUS5"/>
<dbReference type="Gene3D" id="3.40.640.10">
    <property type="entry name" value="Type I PLP-dependent aspartate aminotransferase-like (Major domain)"/>
    <property type="match status" value="1"/>
</dbReference>
<dbReference type="PANTHER" id="PTHR11601">
    <property type="entry name" value="CYSTEINE DESULFURYLASE FAMILY MEMBER"/>
    <property type="match status" value="1"/>
</dbReference>
<evidence type="ECO:0000256" key="6">
    <source>
        <dbReference type="ARBA" id="ARBA00023004"/>
    </source>
</evidence>
<dbReference type="GO" id="GO:0031071">
    <property type="term" value="F:cysteine desulfurase activity"/>
    <property type="evidence" value="ECO:0007669"/>
    <property type="project" value="UniProtKB-EC"/>
</dbReference>
<dbReference type="EMBL" id="CP042997">
    <property type="protein sequence ID" value="QEH31627.1"/>
    <property type="molecule type" value="Genomic_DNA"/>
</dbReference>
<evidence type="ECO:0000256" key="7">
    <source>
        <dbReference type="ARBA" id="ARBA00023014"/>
    </source>
</evidence>
<organism evidence="10 11">
    <name type="scientific">Aquisphaera giovannonii</name>
    <dbReference type="NCBI Taxonomy" id="406548"/>
    <lineage>
        <taxon>Bacteria</taxon>
        <taxon>Pseudomonadati</taxon>
        <taxon>Planctomycetota</taxon>
        <taxon>Planctomycetia</taxon>
        <taxon>Isosphaerales</taxon>
        <taxon>Isosphaeraceae</taxon>
        <taxon>Aquisphaera</taxon>
    </lineage>
</organism>
<keyword evidence="5" id="KW-0663">Pyridoxal phosphate</keyword>
<protein>
    <submittedName>
        <fullName evidence="10">Cysteine desulfurase</fullName>
        <ecNumber evidence="10">2.8.1.7</ecNumber>
    </submittedName>
</protein>
<dbReference type="OrthoDB" id="9808002at2"/>
<dbReference type="PIRSF" id="PIRSF005572">
    <property type="entry name" value="NifS"/>
    <property type="match status" value="1"/>
</dbReference>
<evidence type="ECO:0000256" key="8">
    <source>
        <dbReference type="ARBA" id="ARBA00050776"/>
    </source>
</evidence>
<proteinExistence type="inferred from homology"/>
<dbReference type="InterPro" id="IPR015424">
    <property type="entry name" value="PyrdxlP-dep_Trfase"/>
</dbReference>
<comment type="similarity">
    <text evidence="2">Belongs to the class-V pyridoxal-phosphate-dependent aminotransferase family. NifS/IscS subfamily.</text>
</comment>
<sequence>MIYLDHNATTPMDPEVLEAMRPHFLAGGNAESRHAAGRRARRAWEDARESVARILGADPSEVIFTSGGTEANNLAIFGLARAELGPGHVVSSPIEHPAVAEPVAHLQADGFDVDRPEVDAEGLADARRMAECFGGRTRLATLMLANNETGAIQPVQELAGLAIPRGIPVHTDAVQAVGRIPVHFHALGVSSLAASAHKFHGPVGVGLLLVKRGVRLRSWLLGGGQQQGRRPGTVAVPLAVGLAKALELWHAQAAARSARWASLRDRLESTLISALGPGRVVRNGPGDDARRLPQTLNLGFVGLDGDALLMKLDLAGIAASLGSACSSGASRPSPTLLAMRVPEDRLRSSVRFSLGAATTDADIDEAAARIIESIRTD</sequence>
<dbReference type="Pfam" id="PF00266">
    <property type="entry name" value="Aminotran_5"/>
    <property type="match status" value="1"/>
</dbReference>
<keyword evidence="6" id="KW-0408">Iron</keyword>
<dbReference type="InterPro" id="IPR016454">
    <property type="entry name" value="Cysteine_dSase"/>
</dbReference>
<feature type="domain" description="Aminotransferase class V" evidence="9">
    <location>
        <begin position="2"/>
        <end position="364"/>
    </location>
</feature>
<dbReference type="EC" id="2.8.1.7" evidence="10"/>
<gene>
    <name evidence="10" type="primary">nifS</name>
    <name evidence="10" type="ORF">OJF2_00920</name>
</gene>
<evidence type="ECO:0000256" key="4">
    <source>
        <dbReference type="ARBA" id="ARBA00022723"/>
    </source>
</evidence>
<reference evidence="10 11" key="1">
    <citation type="submission" date="2019-08" db="EMBL/GenBank/DDBJ databases">
        <title>Deep-cultivation of Planctomycetes and their phenomic and genomic characterization uncovers novel biology.</title>
        <authorList>
            <person name="Wiegand S."/>
            <person name="Jogler M."/>
            <person name="Boedeker C."/>
            <person name="Pinto D."/>
            <person name="Vollmers J."/>
            <person name="Rivas-Marin E."/>
            <person name="Kohn T."/>
            <person name="Peeters S.H."/>
            <person name="Heuer A."/>
            <person name="Rast P."/>
            <person name="Oberbeckmann S."/>
            <person name="Bunk B."/>
            <person name="Jeske O."/>
            <person name="Meyerdierks A."/>
            <person name="Storesund J.E."/>
            <person name="Kallscheuer N."/>
            <person name="Luecker S."/>
            <person name="Lage O.M."/>
            <person name="Pohl T."/>
            <person name="Merkel B.J."/>
            <person name="Hornburger P."/>
            <person name="Mueller R.-W."/>
            <person name="Bruemmer F."/>
            <person name="Labrenz M."/>
            <person name="Spormann A.M."/>
            <person name="Op den Camp H."/>
            <person name="Overmann J."/>
            <person name="Amann R."/>
            <person name="Jetten M.S.M."/>
            <person name="Mascher T."/>
            <person name="Medema M.H."/>
            <person name="Devos D.P."/>
            <person name="Kaster A.-K."/>
            <person name="Ovreas L."/>
            <person name="Rohde M."/>
            <person name="Galperin M.Y."/>
            <person name="Jogler C."/>
        </authorList>
    </citation>
    <scope>NUCLEOTIDE SEQUENCE [LARGE SCALE GENOMIC DNA]</scope>
    <source>
        <strain evidence="10 11">OJF2</strain>
    </source>
</reference>